<protein>
    <submittedName>
        <fullName evidence="3">Phage protein F-like protein</fullName>
    </submittedName>
</protein>
<feature type="region of interest" description="Disordered" evidence="1">
    <location>
        <begin position="210"/>
        <end position="241"/>
    </location>
</feature>
<feature type="compositionally biased region" description="Basic residues" evidence="1">
    <location>
        <begin position="216"/>
        <end position="233"/>
    </location>
</feature>
<evidence type="ECO:0000259" key="2">
    <source>
        <dbReference type="Pfam" id="PF04233"/>
    </source>
</evidence>
<dbReference type="Pfam" id="PF04233">
    <property type="entry name" value="Phage_Mu_F"/>
    <property type="match status" value="1"/>
</dbReference>
<dbReference type="RefSeq" id="WP_021619901.1">
    <property type="nucleotide sequence ID" value="NZ_KE952708.1"/>
</dbReference>
<gene>
    <name evidence="3" type="ORF">HMPREF0083_01681</name>
</gene>
<dbReference type="AlphaFoldDB" id="U1YDR9"/>
<dbReference type="HOGENOM" id="CLU_1007761_0_0_9"/>
<dbReference type="PATRIC" id="fig|649747.3.peg.1523"/>
<dbReference type="EMBL" id="AWSJ01000112">
    <property type="protein sequence ID" value="ERI10237.1"/>
    <property type="molecule type" value="Genomic_DNA"/>
</dbReference>
<dbReference type="InterPro" id="IPR006528">
    <property type="entry name" value="Phage_head_morphogenesis_dom"/>
</dbReference>
<comment type="caution">
    <text evidence="3">The sequence shown here is derived from an EMBL/GenBank/DDBJ whole genome shotgun (WGS) entry which is preliminary data.</text>
</comment>
<sequence>MCKACWVQIIKADVDEFLDSLDLTNAERAVLEELYNQGEEHITEILELQGNELHETIQELSEGTLVDAEELFKILLSVQAGELFQEKFEQAVYDAFMPLFHLAGETELAAHNPDKTWSVKNKAAARYALKLQALVPAMNETTTNIMLRSFQKAIKEGKTPSERAQLVQEVSAQAAAGKAGPFTMERAMRVSRTMSTAAANGGKLEGWKQSEVVTGKKWRSANQKRTRKTHKKANGQVKPLDEPFEVGKDKLMHPGDPTGSAKEIVNCRCTMHAVMA</sequence>
<organism evidence="3 4">
    <name type="scientific">Aneurinibacillus aneurinilyticus ATCC 12856</name>
    <dbReference type="NCBI Taxonomy" id="649747"/>
    <lineage>
        <taxon>Bacteria</taxon>
        <taxon>Bacillati</taxon>
        <taxon>Bacillota</taxon>
        <taxon>Bacilli</taxon>
        <taxon>Bacillales</taxon>
        <taxon>Paenibacillaceae</taxon>
        <taxon>Aneurinibacillus group</taxon>
        <taxon>Aneurinibacillus</taxon>
    </lineage>
</organism>
<dbReference type="GeneID" id="92837891"/>
<reference evidence="3 4" key="1">
    <citation type="submission" date="2013-08" db="EMBL/GenBank/DDBJ databases">
        <authorList>
            <person name="Weinstock G."/>
            <person name="Sodergren E."/>
            <person name="Wylie T."/>
            <person name="Fulton L."/>
            <person name="Fulton R."/>
            <person name="Fronick C."/>
            <person name="O'Laughlin M."/>
            <person name="Godfrey J."/>
            <person name="Miner T."/>
            <person name="Herter B."/>
            <person name="Appelbaum E."/>
            <person name="Cordes M."/>
            <person name="Lek S."/>
            <person name="Wollam A."/>
            <person name="Pepin K.H."/>
            <person name="Palsikar V.B."/>
            <person name="Mitreva M."/>
            <person name="Wilson R.K."/>
        </authorList>
    </citation>
    <scope>NUCLEOTIDE SEQUENCE [LARGE SCALE GENOMIC DNA]</scope>
    <source>
        <strain evidence="3 4">ATCC 12856</strain>
    </source>
</reference>
<dbReference type="Proteomes" id="UP000016511">
    <property type="component" value="Unassembled WGS sequence"/>
</dbReference>
<feature type="domain" description="Phage head morphogenesis" evidence="2">
    <location>
        <begin position="150"/>
        <end position="271"/>
    </location>
</feature>
<dbReference type="STRING" id="649747.HMPREF0083_01681"/>
<name>U1YDR9_ANEAE</name>
<accession>U1YDR9</accession>
<keyword evidence="4" id="KW-1185">Reference proteome</keyword>
<evidence type="ECO:0000256" key="1">
    <source>
        <dbReference type="SAM" id="MobiDB-lite"/>
    </source>
</evidence>
<evidence type="ECO:0000313" key="3">
    <source>
        <dbReference type="EMBL" id="ERI10237.1"/>
    </source>
</evidence>
<proteinExistence type="predicted"/>
<dbReference type="eggNOG" id="COG2369">
    <property type="taxonomic scope" value="Bacteria"/>
</dbReference>
<evidence type="ECO:0000313" key="4">
    <source>
        <dbReference type="Proteomes" id="UP000016511"/>
    </source>
</evidence>